<proteinExistence type="predicted"/>
<dbReference type="EMBL" id="LAJY01000057">
    <property type="protein sequence ID" value="KJV10697.1"/>
    <property type="molecule type" value="Genomic_DNA"/>
</dbReference>
<dbReference type="AlphaFoldDB" id="A0A0F3IVN7"/>
<evidence type="ECO:0000313" key="2">
    <source>
        <dbReference type="Proteomes" id="UP000033774"/>
    </source>
</evidence>
<dbReference type="RefSeq" id="WP_045774584.1">
    <property type="nucleotide sequence ID" value="NZ_LAJY01000057.1"/>
</dbReference>
<evidence type="ECO:0000313" key="1">
    <source>
        <dbReference type="EMBL" id="KJV10697.1"/>
    </source>
</evidence>
<reference evidence="1 2" key="1">
    <citation type="submission" date="2015-03" db="EMBL/GenBank/DDBJ databases">
        <title>Draft genome sequence of Elstera litoralis.</title>
        <authorList>
            <person name="Rahalkar M.C."/>
            <person name="Dhakephalkar P.K."/>
            <person name="Pore S.D."/>
            <person name="Arora P."/>
            <person name="Kapse N.G."/>
            <person name="Pandit P.S."/>
        </authorList>
    </citation>
    <scope>NUCLEOTIDE SEQUENCE [LARGE SCALE GENOMIC DNA]</scope>
    <source>
        <strain evidence="1 2">Dia-1</strain>
    </source>
</reference>
<accession>A0A0F3IVN7</accession>
<dbReference type="Proteomes" id="UP000033774">
    <property type="component" value="Unassembled WGS sequence"/>
</dbReference>
<keyword evidence="2" id="KW-1185">Reference proteome</keyword>
<name>A0A0F3IVN7_9PROT</name>
<evidence type="ECO:0008006" key="3">
    <source>
        <dbReference type="Google" id="ProtNLM"/>
    </source>
</evidence>
<gene>
    <name evidence="1" type="ORF">VZ95_03120</name>
</gene>
<dbReference type="OrthoDB" id="9851052at2"/>
<sequence>MALGCLALAGCTTTPSARPVASPAVLPPGASRIAVEISIEIIDTLRDVTQRTDRQELDDYVNAAMMALVQKLAAEKLELVQAPAAAPVQMRLALKVRRNDPIIGGLSASAQATLTDDAGRELLTATGSDGHYMMKTIRNTTTALRKSSEQVGDAIVAQVKGRKAT</sequence>
<organism evidence="1 2">
    <name type="scientific">Elstera litoralis</name>
    <dbReference type="NCBI Taxonomy" id="552518"/>
    <lineage>
        <taxon>Bacteria</taxon>
        <taxon>Pseudomonadati</taxon>
        <taxon>Pseudomonadota</taxon>
        <taxon>Alphaproteobacteria</taxon>
        <taxon>Rhodospirillales</taxon>
        <taxon>Rhodospirillaceae</taxon>
        <taxon>Elstera</taxon>
    </lineage>
</organism>
<comment type="caution">
    <text evidence="1">The sequence shown here is derived from an EMBL/GenBank/DDBJ whole genome shotgun (WGS) entry which is preliminary data.</text>
</comment>
<protein>
    <recommendedName>
        <fullName evidence="3">DUF4410 domain-containing protein</fullName>
    </recommendedName>
</protein>